<organism evidence="2">
    <name type="scientific">Hordeum vulgare subsp. vulgare</name>
    <name type="common">Domesticated barley</name>
    <dbReference type="NCBI Taxonomy" id="112509"/>
    <lineage>
        <taxon>Eukaryota</taxon>
        <taxon>Viridiplantae</taxon>
        <taxon>Streptophyta</taxon>
        <taxon>Embryophyta</taxon>
        <taxon>Tracheophyta</taxon>
        <taxon>Spermatophyta</taxon>
        <taxon>Magnoliopsida</taxon>
        <taxon>Liliopsida</taxon>
        <taxon>Poales</taxon>
        <taxon>Poaceae</taxon>
        <taxon>BOP clade</taxon>
        <taxon>Pooideae</taxon>
        <taxon>Triticodae</taxon>
        <taxon>Triticeae</taxon>
        <taxon>Hordeinae</taxon>
        <taxon>Hordeum</taxon>
    </lineage>
</organism>
<dbReference type="GeneID" id="123395361"/>
<name>F2DS89_HORVV</name>
<sequence length="181" mass="19749">MCCASPEHTTHPPPSWWISHTTRAPRSPSHGVCVQPHPPPVADGWSGTSCRPPPRVLKQLRPPSPDGIWSFAFDRQRRPQLSVSPPADGRPVRAADPLPTPLPHELRTGPPRAAASEARPGFGFTRAHHHHHPGRGDLRFLQRPWLVGSALGPTRPRSCVPSGSLGSSARRRLWTPTLSAL</sequence>
<dbReference type="RefSeq" id="XP_044946287.1">
    <property type="nucleotide sequence ID" value="XM_045090352.1"/>
</dbReference>
<dbReference type="EMBL" id="AK366757">
    <property type="protein sequence ID" value="BAJ97960.1"/>
    <property type="molecule type" value="mRNA"/>
</dbReference>
<dbReference type="AlphaFoldDB" id="F2DS89"/>
<reference evidence="2" key="1">
    <citation type="journal article" date="2011" name="Plant Physiol.">
        <title>Comprehensive sequence analysis of 24,783 barley full-length cDNAs derived from 12 clone libraries.</title>
        <authorList>
            <person name="Matsumoto T."/>
            <person name="Tanaka T."/>
            <person name="Sakai H."/>
            <person name="Amano N."/>
            <person name="Kanamori H."/>
            <person name="Kurita K."/>
            <person name="Kikuta A."/>
            <person name="Kamiya K."/>
            <person name="Yamamoto M."/>
            <person name="Ikawa H."/>
            <person name="Fujii N."/>
            <person name="Hori K."/>
            <person name="Itoh T."/>
            <person name="Sato K."/>
        </authorList>
    </citation>
    <scope>NUCLEOTIDE SEQUENCE</scope>
    <source>
        <tissue evidence="2">Shoot and root</tissue>
    </source>
</reference>
<evidence type="ECO:0000313" key="2">
    <source>
        <dbReference type="EMBL" id="BAJ97960.1"/>
    </source>
</evidence>
<proteinExistence type="evidence at transcript level"/>
<dbReference type="KEGG" id="hvg:123395361"/>
<evidence type="ECO:0000256" key="1">
    <source>
        <dbReference type="SAM" id="MobiDB-lite"/>
    </source>
</evidence>
<feature type="region of interest" description="Disordered" evidence="1">
    <location>
        <begin position="1"/>
        <end position="118"/>
    </location>
</feature>
<protein>
    <submittedName>
        <fullName evidence="2">Predicted protein</fullName>
    </submittedName>
</protein>
<accession>F2DS89</accession>